<organism evidence="1 2">
    <name type="scientific">Rhizoclosmatium globosum</name>
    <dbReference type="NCBI Taxonomy" id="329046"/>
    <lineage>
        <taxon>Eukaryota</taxon>
        <taxon>Fungi</taxon>
        <taxon>Fungi incertae sedis</taxon>
        <taxon>Chytridiomycota</taxon>
        <taxon>Chytridiomycota incertae sedis</taxon>
        <taxon>Chytridiomycetes</taxon>
        <taxon>Chytridiales</taxon>
        <taxon>Chytriomycetaceae</taxon>
        <taxon>Rhizoclosmatium</taxon>
    </lineage>
</organism>
<accession>A0A1Y2B071</accession>
<gene>
    <name evidence="1" type="ORF">BCR33DRAFT_858117</name>
</gene>
<comment type="caution">
    <text evidence="1">The sequence shown here is derived from an EMBL/GenBank/DDBJ whole genome shotgun (WGS) entry which is preliminary data.</text>
</comment>
<proteinExistence type="predicted"/>
<dbReference type="AlphaFoldDB" id="A0A1Y2B071"/>
<evidence type="ECO:0000313" key="2">
    <source>
        <dbReference type="Proteomes" id="UP000193642"/>
    </source>
</evidence>
<sequence length="266" mass="27796">MSLTISDACNISLLSMTQESGICFRFPDPAITDPAAKEAARNKCFCQNIDTNAVLAKCATDDQTQWAPSFQSYLTGRLTACKNVSLPTDGILTTLPAASTPLPVNDPCAIAQQSLVQESGICYRFPDPSITDPAALDIARNKCSCQTIDTNQVLRLCATTDQSLWLPTFNSYLKGRLDACKSASLSTDGILTGLSATGTTAVVVPTTAPVVTTVVATTVPVATTVVAATTKATIDTKTSLQTAGAVELSVNGVLISAFAIASFLLF</sequence>
<name>A0A1Y2B071_9FUNG</name>
<dbReference type="EMBL" id="MCGO01000096">
    <property type="protein sequence ID" value="ORY28238.1"/>
    <property type="molecule type" value="Genomic_DNA"/>
</dbReference>
<evidence type="ECO:0000313" key="1">
    <source>
        <dbReference type="EMBL" id="ORY28238.1"/>
    </source>
</evidence>
<dbReference type="Proteomes" id="UP000193642">
    <property type="component" value="Unassembled WGS sequence"/>
</dbReference>
<protein>
    <submittedName>
        <fullName evidence="1">Uncharacterized protein</fullName>
    </submittedName>
</protein>
<keyword evidence="2" id="KW-1185">Reference proteome</keyword>
<dbReference type="OrthoDB" id="10300826at2759"/>
<reference evidence="1 2" key="1">
    <citation type="submission" date="2016-07" db="EMBL/GenBank/DDBJ databases">
        <title>Pervasive Adenine N6-methylation of Active Genes in Fungi.</title>
        <authorList>
            <consortium name="DOE Joint Genome Institute"/>
            <person name="Mondo S.J."/>
            <person name="Dannebaum R.O."/>
            <person name="Kuo R.C."/>
            <person name="Labutti K."/>
            <person name="Haridas S."/>
            <person name="Kuo A."/>
            <person name="Salamov A."/>
            <person name="Ahrendt S.R."/>
            <person name="Lipzen A."/>
            <person name="Sullivan W."/>
            <person name="Andreopoulos W.B."/>
            <person name="Clum A."/>
            <person name="Lindquist E."/>
            <person name="Daum C."/>
            <person name="Ramamoorthy G.K."/>
            <person name="Gryganskyi A."/>
            <person name="Culley D."/>
            <person name="Magnuson J.K."/>
            <person name="James T.Y."/>
            <person name="O'Malley M.A."/>
            <person name="Stajich J.E."/>
            <person name="Spatafora J.W."/>
            <person name="Visel A."/>
            <person name="Grigoriev I.V."/>
        </authorList>
    </citation>
    <scope>NUCLEOTIDE SEQUENCE [LARGE SCALE GENOMIC DNA]</scope>
    <source>
        <strain evidence="1 2">JEL800</strain>
    </source>
</reference>